<dbReference type="GO" id="GO:0004519">
    <property type="term" value="F:endonuclease activity"/>
    <property type="evidence" value="ECO:0007669"/>
    <property type="project" value="UniProtKB-KW"/>
</dbReference>
<dbReference type="InterPro" id="IPR002837">
    <property type="entry name" value="DUF123"/>
</dbReference>
<keyword evidence="1" id="KW-0540">Nuclease</keyword>
<dbReference type="AlphaFoldDB" id="H5SHA4"/>
<name>H5SHA4_9BACT</name>
<keyword evidence="1" id="KW-0378">Hydrolase</keyword>
<sequence length="135" mass="14615">MASQGEGRALGTVAVSLNPRGVYILVIEAHGSVSVGRLGRQSFDGIYLYVGSALGPGGFKRIERHRAVAHGHNKTRRWHIDYLLALGCLRGVFVIETSEKKLECAVARGLARVAQPVIKGFGSSDCRCATHLFRL</sequence>
<dbReference type="PANTHER" id="PTHR37460:SF1">
    <property type="entry name" value="ENDONUCLEASE III"/>
    <property type="match status" value="1"/>
</dbReference>
<dbReference type="PANTHER" id="PTHR37460">
    <property type="entry name" value="ENDONUCLEASE III"/>
    <property type="match status" value="1"/>
</dbReference>
<protein>
    <submittedName>
        <fullName evidence="1">Endonuclease III</fullName>
    </submittedName>
</protein>
<reference evidence="1" key="1">
    <citation type="journal article" date="2005" name="Environ. Microbiol.">
        <title>Genetic and functional properties of uncultivated thermophilic crenarchaeotes from a subsurface gold mine as revealed by analysis of genome fragments.</title>
        <authorList>
            <person name="Nunoura T."/>
            <person name="Hirayama H."/>
            <person name="Takami H."/>
            <person name="Oida H."/>
            <person name="Nishi S."/>
            <person name="Shimamura S."/>
            <person name="Suzuki Y."/>
            <person name="Inagaki F."/>
            <person name="Takai K."/>
            <person name="Nealson K.H."/>
            <person name="Horikoshi K."/>
        </authorList>
    </citation>
    <scope>NUCLEOTIDE SEQUENCE</scope>
</reference>
<reference evidence="1" key="2">
    <citation type="journal article" date="2012" name="PLoS ONE">
        <title>A Deeply Branching Thermophilic Bacterium with an Ancient Acetyl-CoA Pathway Dominates a Subsurface Ecosystem.</title>
        <authorList>
            <person name="Takami H."/>
            <person name="Noguchi H."/>
            <person name="Takaki Y."/>
            <person name="Uchiyama I."/>
            <person name="Toyoda A."/>
            <person name="Nishi S."/>
            <person name="Chee G.-J."/>
            <person name="Arai W."/>
            <person name="Nunoura T."/>
            <person name="Itoh T."/>
            <person name="Hattori M."/>
            <person name="Takai K."/>
        </authorList>
    </citation>
    <scope>NUCLEOTIDE SEQUENCE</scope>
</reference>
<dbReference type="EMBL" id="AP011720">
    <property type="protein sequence ID" value="BAL55540.1"/>
    <property type="molecule type" value="Genomic_DNA"/>
</dbReference>
<proteinExistence type="predicted"/>
<accession>H5SHA4</accession>
<keyword evidence="1" id="KW-0255">Endonuclease</keyword>
<evidence type="ECO:0000313" key="1">
    <source>
        <dbReference type="EMBL" id="BAL55540.1"/>
    </source>
</evidence>
<gene>
    <name evidence="1" type="ORF">HGMM_F28H07C14</name>
</gene>
<dbReference type="CDD" id="cd10441">
    <property type="entry name" value="GIY-YIG_COG1833"/>
    <property type="match status" value="1"/>
</dbReference>
<organism evidence="1">
    <name type="scientific">uncultured Acetothermia bacterium</name>
    <dbReference type="NCBI Taxonomy" id="236499"/>
    <lineage>
        <taxon>Bacteria</taxon>
        <taxon>Candidatus Bipolaricaulota</taxon>
        <taxon>environmental samples</taxon>
    </lineage>
</organism>
<dbReference type="Pfam" id="PF01986">
    <property type="entry name" value="DUF123"/>
    <property type="match status" value="1"/>
</dbReference>